<dbReference type="InterPro" id="IPR013783">
    <property type="entry name" value="Ig-like_fold"/>
</dbReference>
<feature type="compositionally biased region" description="Low complexity" evidence="6">
    <location>
        <begin position="398"/>
        <end position="409"/>
    </location>
</feature>
<comment type="subcellular location">
    <subcellularLocation>
        <location evidence="1">Cytoplasm</location>
    </subcellularLocation>
</comment>
<dbReference type="InterPro" id="IPR007110">
    <property type="entry name" value="Ig-like_dom"/>
</dbReference>
<feature type="compositionally biased region" description="Acidic residues" evidence="6">
    <location>
        <begin position="635"/>
        <end position="652"/>
    </location>
</feature>
<feature type="region of interest" description="Disordered" evidence="6">
    <location>
        <begin position="1418"/>
        <end position="1470"/>
    </location>
</feature>
<dbReference type="GO" id="GO:0060298">
    <property type="term" value="P:positive regulation of sarcomere organization"/>
    <property type="evidence" value="ECO:0007669"/>
    <property type="project" value="UniProtKB-ARBA"/>
</dbReference>
<name>A0AAV4IN07_9GAST</name>
<feature type="compositionally biased region" description="Basic and acidic residues" evidence="6">
    <location>
        <begin position="256"/>
        <end position="266"/>
    </location>
</feature>
<feature type="compositionally biased region" description="Basic and acidic residues" evidence="6">
    <location>
        <begin position="353"/>
        <end position="362"/>
    </location>
</feature>
<feature type="compositionally biased region" description="Polar residues" evidence="6">
    <location>
        <begin position="1272"/>
        <end position="1286"/>
    </location>
</feature>
<sequence>MFKSITKPYTVDFDLEEAFDGAKRAEEFKFRVKFDQFLGDLHTTLDERSPQGLPASFASPSYGEVMLLFRDKVKDLLKGFTHRLQLAHESFGNVESPDDTAQKVKQDVSRFIEDLIGENLDLTSDEAVSDLSSLSDEASPDQPPSFEDLLAQTVVTKLLENHRKAVRDSLEPANDNDHLNHYNNSIYSNNNGIYNSNHRSFDHLDRHGDDNVDYSRRHLNGSGFTPSTKEYNRVRNFISLDQNFVFDSSLDKRDFQSADGGSRDFRNSSADVRGSASPSRAQHPRDVFGGYRQVSVTSLHTDPSLNVDGGGLYSRTISNQNILNTTSAADKNNVLTPQNRYSSEEDEEGDVNIEDRSSERSRNNSSSSHHHRSKTDKQLSTSSTSSVEPETLIKDLSNHSSSNHNNESSVTEDHIAPTQLDRQEVGPGEYAQEPKSLADPEKDFLELKDFVRRTQEQARPKVQARILEERAEKVEVQEEELLPTSVDRDEEREQFHARYSILDRIHNSEPALPDFSQFDNIDFSSSEIDPDLLSMNLAIIPEETEEELEQEEEDSGEDVDGGNGKWRNNWIFKGKGVSAYDNLGKKKVGRFDQDGPLMMMVPRPEDDFVPKVGNRDVDQLSDFSEGDLLTRSDLDNTDEDDDDDYDDDEDENSFYANTSKELARIAKRRLRSSRHRKNSAGRLESKLIPGLDKDNADLDLDLDSQQDQTLVEDIPGPIVQPVKPEVKLLYDLIPADEDDPKFLTPPESMTIQEGEPVQFTCQVGGTEPYDVFWYREGDEVEELEEGEDVEMGNTGDKYWLTLHHVGHKQAGQYMCIALSDKGKAIQYLVITVKDNKQDLKKPEFLKGLKDVEVTEGESVKFRVKVKGYPQPRVTWFKDGQLLRPSRSCRIEKFGNRDYILTIDYATMDDDAEYTVSARNVAGTEKLSAQVIVEPRSELPPRRQAMSSMNTSAASDSDSDITVGYKRRSYNLANIKQPSPSSPLLVSARRAPSPSSLSSPAKDKQYSEEDGPLSPSQEQEALSQTMSSLIESLPASLTGQVSPRSDMQERENELHINHLDRKVTLTQKRVDEEAEKMQEDSKKLTKMTHTLDDVDDRLASLEVALPSFAAYGRDWALNNRNLWTELNADRGGGGGAKGAPAEDEKVRRPQKASKDIMDAAEEILRLETSPQDPSSNSSKSAEEELQQTGSGSALDLDLPDELEDFPLPGLPAKSKPTPVKSTFTLSVGRKNSTSSSESERTNSGKNGDTDLDDWSGQGKPPGRDKFKPEASVPLTNKNNIVTSTSSAAMPVSPLHQRYLNTGVPSTANLNNLSFDSGQGGSLAGGENSASLASSVSSSTSSLGGGAGEVEEGQLLSPSRVKGRYARDFDVTPTQQQPQQKKKWSVTIDPFSPQAEVVNKQLAVTPEYKHPDVEIHEADISSSSGQFSPSLATPTLARPPPRERAAPVHMVGTSSEAEVPESRTEFNTDGSVELPSVNRLKALFSSNKDDMLGDGNFKR</sequence>
<comment type="caution">
    <text evidence="8">The sequence shown here is derived from an EMBL/GenBank/DDBJ whole genome shotgun (WGS) entry which is preliminary data.</text>
</comment>
<feature type="region of interest" description="Disordered" evidence="6">
    <location>
        <begin position="256"/>
        <end position="287"/>
    </location>
</feature>
<dbReference type="InterPro" id="IPR003599">
    <property type="entry name" value="Ig_sub"/>
</dbReference>
<dbReference type="InterPro" id="IPR003598">
    <property type="entry name" value="Ig_sub2"/>
</dbReference>
<dbReference type="SUPFAM" id="SSF48726">
    <property type="entry name" value="Immunoglobulin"/>
    <property type="match status" value="2"/>
</dbReference>
<dbReference type="FunFam" id="2.60.40.10:FF:000107">
    <property type="entry name" value="Myosin, light chain kinase a"/>
    <property type="match status" value="1"/>
</dbReference>
<feature type="compositionally biased region" description="Polar residues" evidence="6">
    <location>
        <begin position="328"/>
        <end position="341"/>
    </location>
</feature>
<dbReference type="FunFam" id="2.60.40.10:FF:000425">
    <property type="entry name" value="Myosin light chain kinase"/>
    <property type="match status" value="1"/>
</dbReference>
<gene>
    <name evidence="8" type="ORF">ElyMa_003080600</name>
</gene>
<proteinExistence type="predicted"/>
<organism evidence="8 9">
    <name type="scientific">Elysia marginata</name>
    <dbReference type="NCBI Taxonomy" id="1093978"/>
    <lineage>
        <taxon>Eukaryota</taxon>
        <taxon>Metazoa</taxon>
        <taxon>Spiralia</taxon>
        <taxon>Lophotrochozoa</taxon>
        <taxon>Mollusca</taxon>
        <taxon>Gastropoda</taxon>
        <taxon>Heterobranchia</taxon>
        <taxon>Euthyneura</taxon>
        <taxon>Panpulmonata</taxon>
        <taxon>Sacoglossa</taxon>
        <taxon>Placobranchoidea</taxon>
        <taxon>Plakobranchidae</taxon>
        <taxon>Elysia</taxon>
    </lineage>
</organism>
<dbReference type="GO" id="GO:0007156">
    <property type="term" value="P:homophilic cell adhesion via plasma membrane adhesion molecules"/>
    <property type="evidence" value="ECO:0007669"/>
    <property type="project" value="TreeGrafter"/>
</dbReference>
<feature type="region of interest" description="Disordered" evidence="6">
    <location>
        <begin position="595"/>
        <end position="658"/>
    </location>
</feature>
<evidence type="ECO:0000256" key="2">
    <source>
        <dbReference type="ARBA" id="ARBA00022490"/>
    </source>
</evidence>
<dbReference type="PANTHER" id="PTHR45080:SF8">
    <property type="entry name" value="IG-LIKE DOMAIN-CONTAINING PROTEIN"/>
    <property type="match status" value="1"/>
</dbReference>
<dbReference type="Proteomes" id="UP000762676">
    <property type="component" value="Unassembled WGS sequence"/>
</dbReference>
<feature type="domain" description="Ig-like" evidence="7">
    <location>
        <begin position="740"/>
        <end position="831"/>
    </location>
</feature>
<dbReference type="Pfam" id="PF07679">
    <property type="entry name" value="I-set"/>
    <property type="match status" value="2"/>
</dbReference>
<keyword evidence="5" id="KW-0393">Immunoglobulin domain</keyword>
<dbReference type="GO" id="GO:0045989">
    <property type="term" value="P:positive regulation of striated muscle contraction"/>
    <property type="evidence" value="ECO:0007669"/>
    <property type="project" value="UniProtKB-ARBA"/>
</dbReference>
<keyword evidence="4" id="KW-1015">Disulfide bond</keyword>
<keyword evidence="2" id="KW-0963">Cytoplasm</keyword>
<feature type="compositionally biased region" description="Polar residues" evidence="6">
    <location>
        <begin position="1297"/>
        <end position="1315"/>
    </location>
</feature>
<feature type="compositionally biased region" description="Low complexity" evidence="6">
    <location>
        <begin position="1327"/>
        <end position="1340"/>
    </location>
</feature>
<dbReference type="PROSITE" id="PS50835">
    <property type="entry name" value="IG_LIKE"/>
    <property type="match status" value="2"/>
</dbReference>
<feature type="compositionally biased region" description="Low complexity" evidence="6">
    <location>
        <begin position="1168"/>
        <end position="1178"/>
    </location>
</feature>
<dbReference type="SMART" id="SM00408">
    <property type="entry name" value="IGc2"/>
    <property type="match status" value="2"/>
</dbReference>
<evidence type="ECO:0000256" key="6">
    <source>
        <dbReference type="SAM" id="MobiDB-lite"/>
    </source>
</evidence>
<evidence type="ECO:0000256" key="5">
    <source>
        <dbReference type="ARBA" id="ARBA00023319"/>
    </source>
</evidence>
<keyword evidence="8" id="KW-0808">Transferase</keyword>
<dbReference type="EMBL" id="BMAT01006367">
    <property type="protein sequence ID" value="GFS11218.1"/>
    <property type="molecule type" value="Genomic_DNA"/>
</dbReference>
<feature type="domain" description="Ig-like" evidence="7">
    <location>
        <begin position="842"/>
        <end position="927"/>
    </location>
</feature>
<accession>A0AAV4IN07</accession>
<feature type="region of interest" description="Disordered" evidence="6">
    <location>
        <begin position="971"/>
        <end position="1025"/>
    </location>
</feature>
<feature type="compositionally biased region" description="Basic and acidic residues" evidence="6">
    <location>
        <begin position="1139"/>
        <end position="1164"/>
    </location>
</feature>
<evidence type="ECO:0000313" key="8">
    <source>
        <dbReference type="EMBL" id="GFS11218.1"/>
    </source>
</evidence>
<keyword evidence="8" id="KW-0418">Kinase</keyword>
<evidence type="ECO:0000256" key="1">
    <source>
        <dbReference type="ARBA" id="ARBA00004496"/>
    </source>
</evidence>
<feature type="compositionally biased region" description="Basic and acidic residues" evidence="6">
    <location>
        <begin position="603"/>
        <end position="618"/>
    </location>
</feature>
<evidence type="ECO:0000313" key="9">
    <source>
        <dbReference type="Proteomes" id="UP000762676"/>
    </source>
</evidence>
<dbReference type="GO" id="GO:0005737">
    <property type="term" value="C:cytoplasm"/>
    <property type="evidence" value="ECO:0007669"/>
    <property type="project" value="UniProtKB-SubCell"/>
</dbReference>
<evidence type="ECO:0000256" key="4">
    <source>
        <dbReference type="ARBA" id="ARBA00023157"/>
    </source>
</evidence>
<evidence type="ECO:0000256" key="3">
    <source>
        <dbReference type="ARBA" id="ARBA00022729"/>
    </source>
</evidence>
<reference evidence="8 9" key="1">
    <citation type="journal article" date="2021" name="Elife">
        <title>Chloroplast acquisition without the gene transfer in kleptoplastic sea slugs, Plakobranchus ocellatus.</title>
        <authorList>
            <person name="Maeda T."/>
            <person name="Takahashi S."/>
            <person name="Yoshida T."/>
            <person name="Shimamura S."/>
            <person name="Takaki Y."/>
            <person name="Nagai Y."/>
            <person name="Toyoda A."/>
            <person name="Suzuki Y."/>
            <person name="Arimoto A."/>
            <person name="Ishii H."/>
            <person name="Satoh N."/>
            <person name="Nishiyama T."/>
            <person name="Hasebe M."/>
            <person name="Maruyama T."/>
            <person name="Minagawa J."/>
            <person name="Obokata J."/>
            <person name="Shigenobu S."/>
        </authorList>
    </citation>
    <scope>NUCLEOTIDE SEQUENCE [LARGE SCALE GENOMIC DNA]</scope>
</reference>
<dbReference type="SMART" id="SM00409">
    <property type="entry name" value="IG"/>
    <property type="match status" value="2"/>
</dbReference>
<feature type="region of interest" description="Disordered" evidence="6">
    <location>
        <begin position="933"/>
        <end position="959"/>
    </location>
</feature>
<dbReference type="InterPro" id="IPR013098">
    <property type="entry name" value="Ig_I-set"/>
</dbReference>
<feature type="region of interest" description="Disordered" evidence="6">
    <location>
        <begin position="328"/>
        <end position="416"/>
    </location>
</feature>
<feature type="region of interest" description="Disordered" evidence="6">
    <location>
        <begin position="1125"/>
        <end position="1386"/>
    </location>
</feature>
<feature type="compositionally biased region" description="Low complexity" evidence="6">
    <location>
        <begin position="986"/>
        <end position="999"/>
    </location>
</feature>
<feature type="compositionally biased region" description="Polar residues" evidence="6">
    <location>
        <begin position="1013"/>
        <end position="1025"/>
    </location>
</feature>
<keyword evidence="3" id="KW-0732">Signal</keyword>
<feature type="non-terminal residue" evidence="8">
    <location>
        <position position="1497"/>
    </location>
</feature>
<evidence type="ECO:0000259" key="7">
    <source>
        <dbReference type="PROSITE" id="PS50835"/>
    </source>
</evidence>
<dbReference type="GO" id="GO:0005886">
    <property type="term" value="C:plasma membrane"/>
    <property type="evidence" value="ECO:0007669"/>
    <property type="project" value="TreeGrafter"/>
</dbReference>
<dbReference type="PANTHER" id="PTHR45080">
    <property type="entry name" value="CONTACTIN 5"/>
    <property type="match status" value="1"/>
</dbReference>
<feature type="compositionally biased region" description="Polar residues" evidence="6">
    <location>
        <begin position="971"/>
        <end position="983"/>
    </location>
</feature>
<keyword evidence="9" id="KW-1185">Reference proteome</keyword>
<dbReference type="GO" id="GO:0016301">
    <property type="term" value="F:kinase activity"/>
    <property type="evidence" value="ECO:0007669"/>
    <property type="project" value="UniProtKB-KW"/>
</dbReference>
<dbReference type="InterPro" id="IPR050958">
    <property type="entry name" value="Cell_Adh-Cytoskel_Orgn"/>
</dbReference>
<dbReference type="InterPro" id="IPR036179">
    <property type="entry name" value="Ig-like_dom_sf"/>
</dbReference>
<dbReference type="Gene3D" id="2.60.40.10">
    <property type="entry name" value="Immunoglobulins"/>
    <property type="match status" value="2"/>
</dbReference>
<feature type="compositionally biased region" description="Low complexity" evidence="6">
    <location>
        <begin position="944"/>
        <end position="955"/>
    </location>
</feature>
<protein>
    <submittedName>
        <fullName evidence="8">Myosin light chain kinase, smooth muscle</fullName>
    </submittedName>
</protein>